<dbReference type="OrthoDB" id="2680805at2759"/>
<name>A0A4Y7QJV1_9AGAM</name>
<feature type="region of interest" description="Disordered" evidence="1">
    <location>
        <begin position="311"/>
        <end position="340"/>
    </location>
</feature>
<protein>
    <submittedName>
        <fullName evidence="2">Uncharacterized protein</fullName>
    </submittedName>
</protein>
<sequence length="643" mass="71696">MTFPHHGRYSQQTADIPWTYSVLVHTGVAPVITGANRLCTVTRSHWCITAPVRTNDVTHRISPVLTGSLTVFWLSVRMRTPFCPTLTVKRFGVRKHHPAGPPKTQTTEVSYFHRTLQGSDLLGGYAGVLHHNTRNLHSPQQNSFAALAADETVTNTAQQTYQAHQPPSTPNQRPSKRPREQPLSPNATPYIPPAPTQITKFQPASLRIITERLVSITNYTKHTGKLVENLKDEYPDLFELPELIGLHHGLSATIQTIQTMLRTLKLDMIPPPRPIHSCEDANTQTDPPIQQNSLGVRSMPTEKTIHVSYAATAARSRPESGLPRPATKRTVPCANPTKRHHPTRLINNILQAEEKAAGLKVVGMKWNAKGNCILFTHGSFTAEQLAPFEPRFRHIIAGKSKTEAHPDRSWSRVILNGIDTGKPDRNDNTPFTPRSGADLKEHFIDTNPQYATCRLIGGPKWLCSSAALQMKQHSSIVLTFEDPSDADRLIQTDRGAMIADDAGHLTMPHRIANEKTQPVASAQATTTNDNTITITNARNVGQQHRRKTKTDRTVPAERRRTVIAVARQWTHLRTTYLTPYIIYSAWTSFFSPRHEISMPPLPQPHPPRMDNYTTKAHPVIVRTTHTINVACLSSVLREIGTAS</sequence>
<evidence type="ECO:0000256" key="1">
    <source>
        <dbReference type="SAM" id="MobiDB-lite"/>
    </source>
</evidence>
<evidence type="ECO:0000313" key="3">
    <source>
        <dbReference type="Proteomes" id="UP000294933"/>
    </source>
</evidence>
<evidence type="ECO:0000313" key="2">
    <source>
        <dbReference type="EMBL" id="TDL27933.1"/>
    </source>
</evidence>
<dbReference type="STRING" id="50990.A0A4Y7QJV1"/>
<feature type="compositionally biased region" description="Polar residues" evidence="1">
    <location>
        <begin position="154"/>
        <end position="173"/>
    </location>
</feature>
<feature type="region of interest" description="Disordered" evidence="1">
    <location>
        <begin position="417"/>
        <end position="438"/>
    </location>
</feature>
<reference evidence="2 3" key="1">
    <citation type="submission" date="2018-06" db="EMBL/GenBank/DDBJ databases">
        <title>A transcriptomic atlas of mushroom development highlights an independent origin of complex multicellularity.</title>
        <authorList>
            <consortium name="DOE Joint Genome Institute"/>
            <person name="Krizsan K."/>
            <person name="Almasi E."/>
            <person name="Merenyi Z."/>
            <person name="Sahu N."/>
            <person name="Viragh M."/>
            <person name="Koszo T."/>
            <person name="Mondo S."/>
            <person name="Kiss B."/>
            <person name="Balint B."/>
            <person name="Kues U."/>
            <person name="Barry K."/>
            <person name="Hegedus J.C."/>
            <person name="Henrissat B."/>
            <person name="Johnson J."/>
            <person name="Lipzen A."/>
            <person name="Ohm R."/>
            <person name="Nagy I."/>
            <person name="Pangilinan J."/>
            <person name="Yan J."/>
            <person name="Xiong Y."/>
            <person name="Grigoriev I.V."/>
            <person name="Hibbett D.S."/>
            <person name="Nagy L.G."/>
        </authorList>
    </citation>
    <scope>NUCLEOTIDE SEQUENCE [LARGE SCALE GENOMIC DNA]</scope>
    <source>
        <strain evidence="2 3">SZMC22713</strain>
    </source>
</reference>
<feature type="region of interest" description="Disordered" evidence="1">
    <location>
        <begin position="154"/>
        <end position="197"/>
    </location>
</feature>
<dbReference type="Proteomes" id="UP000294933">
    <property type="component" value="Unassembled WGS sequence"/>
</dbReference>
<gene>
    <name evidence="2" type="ORF">BD410DRAFT_824713</name>
</gene>
<organism evidence="2 3">
    <name type="scientific">Rickenella mellea</name>
    <dbReference type="NCBI Taxonomy" id="50990"/>
    <lineage>
        <taxon>Eukaryota</taxon>
        <taxon>Fungi</taxon>
        <taxon>Dikarya</taxon>
        <taxon>Basidiomycota</taxon>
        <taxon>Agaricomycotina</taxon>
        <taxon>Agaricomycetes</taxon>
        <taxon>Hymenochaetales</taxon>
        <taxon>Rickenellaceae</taxon>
        <taxon>Rickenella</taxon>
    </lineage>
</organism>
<dbReference type="VEuPathDB" id="FungiDB:BD410DRAFT_824713"/>
<proteinExistence type="predicted"/>
<dbReference type="AlphaFoldDB" id="A0A4Y7QJV1"/>
<keyword evidence="3" id="KW-1185">Reference proteome</keyword>
<accession>A0A4Y7QJV1</accession>
<dbReference type="EMBL" id="ML170158">
    <property type="protein sequence ID" value="TDL27933.1"/>
    <property type="molecule type" value="Genomic_DNA"/>
</dbReference>